<dbReference type="InterPro" id="IPR052737">
    <property type="entry name" value="Omega-amidase_YafV"/>
</dbReference>
<dbReference type="Gene3D" id="3.60.110.10">
    <property type="entry name" value="Carbon-nitrogen hydrolase"/>
    <property type="match status" value="1"/>
</dbReference>
<evidence type="ECO:0000256" key="1">
    <source>
        <dbReference type="ARBA" id="ARBA00010613"/>
    </source>
</evidence>
<dbReference type="Proteomes" id="UP000516305">
    <property type="component" value="Chromosome"/>
</dbReference>
<comment type="similarity">
    <text evidence="1">Belongs to the carbon-nitrogen hydrolase superfamily. NIT1/NIT2 family.</text>
</comment>
<dbReference type="EMBL" id="CP060139">
    <property type="protein sequence ID" value="QNR25570.1"/>
    <property type="molecule type" value="Genomic_DNA"/>
</dbReference>
<evidence type="ECO:0000313" key="7">
    <source>
        <dbReference type="EMBL" id="QNR25570.1"/>
    </source>
</evidence>
<keyword evidence="8" id="KW-1185">Reference proteome</keyword>
<protein>
    <recommendedName>
        <fullName evidence="5">Omega-amidase YafV</fullName>
        <ecNumber evidence="3">3.5.1.3</ecNumber>
    </recommendedName>
</protein>
<name>A0A7H0VIM2_9FLAO</name>
<dbReference type="PROSITE" id="PS50263">
    <property type="entry name" value="CN_HYDROLASE"/>
    <property type="match status" value="1"/>
</dbReference>
<dbReference type="GO" id="GO:0106008">
    <property type="term" value="F:2-oxoglutaramate amidase activity"/>
    <property type="evidence" value="ECO:0007669"/>
    <property type="project" value="TreeGrafter"/>
</dbReference>
<dbReference type="InterPro" id="IPR036526">
    <property type="entry name" value="C-N_Hydrolase_sf"/>
</dbReference>
<dbReference type="NCBIfam" id="NF007757">
    <property type="entry name" value="PRK10438.1"/>
    <property type="match status" value="1"/>
</dbReference>
<dbReference type="PANTHER" id="PTHR47799">
    <property type="entry name" value="OMEGA-AMIDASE YAFV"/>
    <property type="match status" value="1"/>
</dbReference>
<evidence type="ECO:0000256" key="5">
    <source>
        <dbReference type="ARBA" id="ARBA00072139"/>
    </source>
</evidence>
<dbReference type="SUPFAM" id="SSF56317">
    <property type="entry name" value="Carbon-nitrogen hydrolase"/>
    <property type="match status" value="1"/>
</dbReference>
<evidence type="ECO:0000256" key="4">
    <source>
        <dbReference type="ARBA" id="ARBA00052904"/>
    </source>
</evidence>
<evidence type="ECO:0000313" key="8">
    <source>
        <dbReference type="Proteomes" id="UP000516305"/>
    </source>
</evidence>
<accession>A0A7H0VIM2</accession>
<dbReference type="RefSeq" id="WP_210760097.1">
    <property type="nucleotide sequence ID" value="NZ_CP060139.1"/>
</dbReference>
<dbReference type="GO" id="GO:0050152">
    <property type="term" value="F:omega-amidase activity"/>
    <property type="evidence" value="ECO:0007669"/>
    <property type="project" value="UniProtKB-EC"/>
</dbReference>
<dbReference type="Pfam" id="PF00795">
    <property type="entry name" value="CN_hydrolase"/>
    <property type="match status" value="1"/>
</dbReference>
<feature type="domain" description="CN hydrolase" evidence="6">
    <location>
        <begin position="7"/>
        <end position="243"/>
    </location>
</feature>
<comment type="catalytic activity">
    <reaction evidence="4">
        <text>a monoamide of a dicarboxylate + H2O = a dicarboxylate + NH4(+)</text>
        <dbReference type="Rhea" id="RHEA:11716"/>
        <dbReference type="ChEBI" id="CHEBI:15377"/>
        <dbReference type="ChEBI" id="CHEBI:28938"/>
        <dbReference type="ChEBI" id="CHEBI:28965"/>
        <dbReference type="ChEBI" id="CHEBI:77450"/>
        <dbReference type="EC" id="3.5.1.3"/>
    </reaction>
</comment>
<dbReference type="EC" id="3.5.1.3" evidence="3"/>
<evidence type="ECO:0000259" key="6">
    <source>
        <dbReference type="PROSITE" id="PS50263"/>
    </source>
</evidence>
<dbReference type="InterPro" id="IPR003010">
    <property type="entry name" value="C-N_Hydrolase"/>
</dbReference>
<keyword evidence="2 7" id="KW-0378">Hydrolase</keyword>
<dbReference type="CDD" id="cd07575">
    <property type="entry name" value="Xc-1258_like"/>
    <property type="match status" value="1"/>
</dbReference>
<dbReference type="AlphaFoldDB" id="A0A7H0VIM2"/>
<sequence>MEVSELFRLALIQSSLQWEDPKANRAHFENLIQEAEAPDLILLPEMFSTGFSMQPQNIAEESAGESLQWMQAQARFKNCAISGSLMTKEEGNYYNRLYFVFPDGSYQTYDKRHLFSLAGEEKVYTPGQQKLIVEYKGWRINPQICYDLRFPVWCRNAEDFDLQFFVANWPERRSEAWEALLKARAIENQCYLAGLNRIGEDGNGVYHSGNSAVHDPLGAVLSETQAHVETVEVVELYYSQLQRIRSKFGFLKDRDQFNIL</sequence>
<evidence type="ECO:0000256" key="2">
    <source>
        <dbReference type="ARBA" id="ARBA00022801"/>
    </source>
</evidence>
<dbReference type="KEGG" id="chyd:H4K34_06935"/>
<dbReference type="PANTHER" id="PTHR47799:SF1">
    <property type="entry name" value="OMEGA-AMIDASE YAFV"/>
    <property type="match status" value="1"/>
</dbReference>
<dbReference type="FunFam" id="3.60.110.10:FF:000004">
    <property type="entry name" value="Carbon-nitrogen hydrolase"/>
    <property type="match status" value="1"/>
</dbReference>
<evidence type="ECO:0000256" key="3">
    <source>
        <dbReference type="ARBA" id="ARBA00039118"/>
    </source>
</evidence>
<proteinExistence type="inferred from homology"/>
<organism evidence="7 8">
    <name type="scientific">Croceimicrobium hydrocarbonivorans</name>
    <dbReference type="NCBI Taxonomy" id="2761580"/>
    <lineage>
        <taxon>Bacteria</taxon>
        <taxon>Pseudomonadati</taxon>
        <taxon>Bacteroidota</taxon>
        <taxon>Flavobacteriia</taxon>
        <taxon>Flavobacteriales</taxon>
        <taxon>Owenweeksiaceae</taxon>
        <taxon>Croceimicrobium</taxon>
    </lineage>
</organism>
<gene>
    <name evidence="7" type="ORF">H4K34_06935</name>
</gene>
<reference evidence="7 8" key="1">
    <citation type="submission" date="2020-08" db="EMBL/GenBank/DDBJ databases">
        <title>Croceimicrobium hydrocarbonivorans gen. nov., sp. nov., a novel marine bacterium isolated from a bacterial consortium that degrades polyethylene terephthalate.</title>
        <authorList>
            <person name="Liu R."/>
        </authorList>
    </citation>
    <scope>NUCLEOTIDE SEQUENCE [LARGE SCALE GENOMIC DNA]</scope>
    <source>
        <strain evidence="7 8">A20-9</strain>
    </source>
</reference>